<dbReference type="Proteomes" id="UP000839509">
    <property type="component" value="Unassembled WGS sequence"/>
</dbReference>
<accession>A0A3J4P4V2</accession>
<comment type="caution">
    <text evidence="1">The sequence shown here is derived from an EMBL/GenBank/DDBJ whole genome shotgun (WGS) entry which is preliminary data.</text>
</comment>
<proteinExistence type="predicted"/>
<protein>
    <submittedName>
        <fullName evidence="1">Uncharacterized protein</fullName>
    </submittedName>
</protein>
<dbReference type="EMBL" id="RMTL01000006">
    <property type="protein sequence ID" value="MFK56556.1"/>
    <property type="molecule type" value="Genomic_DNA"/>
</dbReference>
<reference evidence="1" key="1">
    <citation type="submission" date="2018-11" db="EMBL/GenBank/DDBJ databases">
        <authorList>
            <consortium name="PulseNet: The National Subtyping Network for Foodborne Disease Surveillance"/>
            <person name="Tarr C.L."/>
            <person name="Trees E."/>
            <person name="Katz L.S."/>
            <person name="Carleton-Romer H.A."/>
            <person name="Stroika S."/>
            <person name="Kucerova Z."/>
            <person name="Roache K.F."/>
            <person name="Sabol A.L."/>
            <person name="Besser J."/>
            <person name="Gerner-Smidt P."/>
        </authorList>
    </citation>
    <scope>NUCLEOTIDE SEQUENCE [LARGE SCALE GENOMIC DNA]</scope>
    <source>
        <strain evidence="1">PNUSAS059842</strain>
    </source>
</reference>
<dbReference type="AlphaFoldDB" id="A0A3J4P4V2"/>
<evidence type="ECO:0000313" key="1">
    <source>
        <dbReference type="EMBL" id="MFK56556.1"/>
    </source>
</evidence>
<gene>
    <name evidence="1" type="ORF">EEM01_10400</name>
</gene>
<sequence length="108" mass="13045">MINTMLPTMQINVSNDATRFFILKSVEDYDAYLQRMRKYMGERFHHNLEDDSYMEGVLKSIIENGKKDFKDFLKRNKYKGSIKDVYFYEVLVHLRQIHQVMSYLILHV</sequence>
<organism evidence="1">
    <name type="scientific">Salmonella enterica</name>
    <name type="common">Salmonella choleraesuis</name>
    <dbReference type="NCBI Taxonomy" id="28901"/>
    <lineage>
        <taxon>Bacteria</taxon>
        <taxon>Pseudomonadati</taxon>
        <taxon>Pseudomonadota</taxon>
        <taxon>Gammaproteobacteria</taxon>
        <taxon>Enterobacterales</taxon>
        <taxon>Enterobacteriaceae</taxon>
        <taxon>Salmonella</taxon>
    </lineage>
</organism>
<name>A0A3J4P4V2_SALER</name>